<dbReference type="InterPro" id="IPR001650">
    <property type="entry name" value="Helicase_C-like"/>
</dbReference>
<gene>
    <name evidence="9" type="ORF">DFP72DRAFT_830194</name>
</gene>
<evidence type="ECO:0000256" key="2">
    <source>
        <dbReference type="ARBA" id="ARBA00023125"/>
    </source>
</evidence>
<dbReference type="EC" id="5.6.2.4" evidence="6"/>
<dbReference type="PROSITE" id="PS50967">
    <property type="entry name" value="HRDC"/>
    <property type="match status" value="1"/>
</dbReference>
<keyword evidence="9" id="KW-0378">Hydrolase</keyword>
<dbReference type="Proteomes" id="UP000521943">
    <property type="component" value="Unassembled WGS sequence"/>
</dbReference>
<organism evidence="9 10">
    <name type="scientific">Ephemerocybe angulata</name>
    <dbReference type="NCBI Taxonomy" id="980116"/>
    <lineage>
        <taxon>Eukaryota</taxon>
        <taxon>Fungi</taxon>
        <taxon>Dikarya</taxon>
        <taxon>Basidiomycota</taxon>
        <taxon>Agaricomycotina</taxon>
        <taxon>Agaricomycetes</taxon>
        <taxon>Agaricomycetidae</taxon>
        <taxon>Agaricales</taxon>
        <taxon>Agaricineae</taxon>
        <taxon>Psathyrellaceae</taxon>
        <taxon>Ephemerocybe</taxon>
    </lineage>
</organism>
<evidence type="ECO:0000313" key="10">
    <source>
        <dbReference type="Proteomes" id="UP000521943"/>
    </source>
</evidence>
<evidence type="ECO:0000313" key="9">
    <source>
        <dbReference type="EMBL" id="KAF6742702.1"/>
    </source>
</evidence>
<evidence type="ECO:0000256" key="6">
    <source>
        <dbReference type="ARBA" id="ARBA00034808"/>
    </source>
</evidence>
<feature type="compositionally biased region" description="Basic residues" evidence="7">
    <location>
        <begin position="449"/>
        <end position="463"/>
    </location>
</feature>
<dbReference type="GO" id="GO:0005694">
    <property type="term" value="C:chromosome"/>
    <property type="evidence" value="ECO:0007669"/>
    <property type="project" value="TreeGrafter"/>
</dbReference>
<evidence type="ECO:0000256" key="1">
    <source>
        <dbReference type="ARBA" id="ARBA00005446"/>
    </source>
</evidence>
<dbReference type="SUPFAM" id="SSF47819">
    <property type="entry name" value="HRDC-like"/>
    <property type="match status" value="1"/>
</dbReference>
<accession>A0A8H6HAS3</accession>
<comment type="catalytic activity">
    <reaction evidence="5">
        <text>Couples ATP hydrolysis with the unwinding of duplex DNA by translocating in the 3'-5' direction.</text>
        <dbReference type="EC" id="5.6.2.4"/>
    </reaction>
</comment>
<evidence type="ECO:0000259" key="8">
    <source>
        <dbReference type="PROSITE" id="PS50967"/>
    </source>
</evidence>
<dbReference type="GO" id="GO:0009378">
    <property type="term" value="F:four-way junction helicase activity"/>
    <property type="evidence" value="ECO:0007669"/>
    <property type="project" value="TreeGrafter"/>
</dbReference>
<keyword evidence="3" id="KW-0413">Isomerase</keyword>
<feature type="region of interest" description="Disordered" evidence="7">
    <location>
        <begin position="448"/>
        <end position="509"/>
    </location>
</feature>
<dbReference type="Gene3D" id="3.40.50.300">
    <property type="entry name" value="P-loop containing nucleotide triphosphate hydrolases"/>
    <property type="match status" value="2"/>
</dbReference>
<proteinExistence type="inferred from homology"/>
<evidence type="ECO:0000256" key="7">
    <source>
        <dbReference type="SAM" id="MobiDB-lite"/>
    </source>
</evidence>
<feature type="domain" description="HRDC" evidence="8">
    <location>
        <begin position="366"/>
        <end position="451"/>
    </location>
</feature>
<dbReference type="GO" id="GO:0005634">
    <property type="term" value="C:nucleus"/>
    <property type="evidence" value="ECO:0007669"/>
    <property type="project" value="TreeGrafter"/>
</dbReference>
<dbReference type="GO" id="GO:0003677">
    <property type="term" value="F:DNA binding"/>
    <property type="evidence" value="ECO:0007669"/>
    <property type="project" value="UniProtKB-KW"/>
</dbReference>
<evidence type="ECO:0000256" key="5">
    <source>
        <dbReference type="ARBA" id="ARBA00034617"/>
    </source>
</evidence>
<sequence>GHQPRLSRYIAEDRKFVERIGRIHVDEAHFIYTAGKEKYSMPAFREAWGRLGEARIKIGKRIPVQALSGTQPPHIKKVIINDLLMNEKKLCSIKLTSNRHNTNYLTWKIVGDITDYRNLHLAIPDGYTGDSKLRKFVIFHDNREQAAAATRALNERLPEHLRNTGVVAHYHSMMSKLYLIRIFDDFSNPNGGLDVEDVDFVVQYGVPRDVPTFLQRAGRAGRSLGSTATALLLYERAVKDIDLSNLTVDTVADPDYPHVGAITTRTKKLDRTGVAMASILQSSECLRLLFARYLGDLETPALDFDSKLAFCCDRHGDVDLKTVFPGPLLYESSMGIKYFGSPTDPTSTMADPPHGEKRAAVRNKYRRNQKELIIQLKQWRYKLATELGPAGSPSFVLSDRDVKLLARAHPTAVTSASSVTSILDQTPEWHNDWASILYTMIETYDRNRKPTKVKGPAPKKAKVTQRPPSIPPPSSSPSRSPLAPVQPRPVPRRIVPGAPKPDGDPFIVRRSARLRQLGL</sequence>
<dbReference type="GO" id="GO:0016787">
    <property type="term" value="F:hydrolase activity"/>
    <property type="evidence" value="ECO:0007669"/>
    <property type="project" value="UniProtKB-KW"/>
</dbReference>
<evidence type="ECO:0000256" key="4">
    <source>
        <dbReference type="ARBA" id="ARBA00023242"/>
    </source>
</evidence>
<keyword evidence="4" id="KW-0539">Nucleus</keyword>
<feature type="non-terminal residue" evidence="9">
    <location>
        <position position="1"/>
    </location>
</feature>
<reference evidence="9 10" key="1">
    <citation type="submission" date="2020-07" db="EMBL/GenBank/DDBJ databases">
        <title>Comparative genomics of pyrophilous fungi reveals a link between fire events and developmental genes.</title>
        <authorList>
            <consortium name="DOE Joint Genome Institute"/>
            <person name="Steindorff A.S."/>
            <person name="Carver A."/>
            <person name="Calhoun S."/>
            <person name="Stillman K."/>
            <person name="Liu H."/>
            <person name="Lipzen A."/>
            <person name="Pangilinan J."/>
            <person name="Labutti K."/>
            <person name="Bruns T.D."/>
            <person name="Grigoriev I.V."/>
        </authorList>
    </citation>
    <scope>NUCLEOTIDE SEQUENCE [LARGE SCALE GENOMIC DNA]</scope>
    <source>
        <strain evidence="9 10">CBS 144469</strain>
    </source>
</reference>
<dbReference type="SMART" id="SM00490">
    <property type="entry name" value="HELICc"/>
    <property type="match status" value="1"/>
</dbReference>
<dbReference type="OrthoDB" id="5952536at2759"/>
<comment type="caution">
    <text evidence="9">The sequence shown here is derived from an EMBL/GenBank/DDBJ whole genome shotgun (WGS) entry which is preliminary data.</text>
</comment>
<keyword evidence="2" id="KW-0238">DNA-binding</keyword>
<dbReference type="PANTHER" id="PTHR13710:SF153">
    <property type="entry name" value="RECQ-LIKE DNA HELICASE BLM"/>
    <property type="match status" value="1"/>
</dbReference>
<dbReference type="GO" id="GO:0043138">
    <property type="term" value="F:3'-5' DNA helicase activity"/>
    <property type="evidence" value="ECO:0007669"/>
    <property type="project" value="UniProtKB-EC"/>
</dbReference>
<dbReference type="InterPro" id="IPR010997">
    <property type="entry name" value="HRDC-like_sf"/>
</dbReference>
<dbReference type="GO" id="GO:0000166">
    <property type="term" value="F:nucleotide binding"/>
    <property type="evidence" value="ECO:0007669"/>
    <property type="project" value="InterPro"/>
</dbReference>
<dbReference type="InterPro" id="IPR027417">
    <property type="entry name" value="P-loop_NTPase"/>
</dbReference>
<protein>
    <recommendedName>
        <fullName evidence="6">DNA 3'-5' helicase</fullName>
        <ecNumber evidence="6">5.6.2.4</ecNumber>
    </recommendedName>
</protein>
<dbReference type="GO" id="GO:0005737">
    <property type="term" value="C:cytoplasm"/>
    <property type="evidence" value="ECO:0007669"/>
    <property type="project" value="TreeGrafter"/>
</dbReference>
<dbReference type="PANTHER" id="PTHR13710">
    <property type="entry name" value="DNA HELICASE RECQ FAMILY MEMBER"/>
    <property type="match status" value="1"/>
</dbReference>
<dbReference type="GO" id="GO:0000724">
    <property type="term" value="P:double-strand break repair via homologous recombination"/>
    <property type="evidence" value="ECO:0007669"/>
    <property type="project" value="TreeGrafter"/>
</dbReference>
<evidence type="ECO:0000256" key="3">
    <source>
        <dbReference type="ARBA" id="ARBA00023235"/>
    </source>
</evidence>
<name>A0A8H6HAS3_9AGAR</name>
<dbReference type="InterPro" id="IPR002121">
    <property type="entry name" value="HRDC_dom"/>
</dbReference>
<dbReference type="Pfam" id="PF00271">
    <property type="entry name" value="Helicase_C"/>
    <property type="match status" value="1"/>
</dbReference>
<dbReference type="SUPFAM" id="SSF52540">
    <property type="entry name" value="P-loop containing nucleoside triphosphate hydrolases"/>
    <property type="match status" value="1"/>
</dbReference>
<keyword evidence="10" id="KW-1185">Reference proteome</keyword>
<comment type="similarity">
    <text evidence="1">Belongs to the helicase family. RecQ subfamily.</text>
</comment>
<dbReference type="AlphaFoldDB" id="A0A8H6HAS3"/>
<dbReference type="EMBL" id="JACGCI010000176">
    <property type="protein sequence ID" value="KAF6742702.1"/>
    <property type="molecule type" value="Genomic_DNA"/>
</dbReference>